<evidence type="ECO:0000313" key="1">
    <source>
        <dbReference type="EMBL" id="MBP2170096.1"/>
    </source>
</evidence>
<gene>
    <name evidence="1" type="ORF">J2125_003288</name>
</gene>
<comment type="caution">
    <text evidence="1">The sequence shown here is derived from an EMBL/GenBank/DDBJ whole genome shotgun (WGS) entry which is preliminary data.</text>
</comment>
<reference evidence="1 2" key="1">
    <citation type="submission" date="2021-03" db="EMBL/GenBank/DDBJ databases">
        <authorList>
            <person name="D'Agostino P."/>
            <person name="Huntemann M."/>
            <person name="Clum A."/>
            <person name="Spunde A."/>
            <person name="Palaniappan K."/>
            <person name="Ritter S."/>
            <person name="Mikhailova N."/>
            <person name="Chen I.-M."/>
            <person name="Stamatis D."/>
            <person name="Reddy T."/>
            <person name="O'Malley R."/>
            <person name="Daum C."/>
            <person name="Shapiro N."/>
            <person name="Ivanova N."/>
            <person name="Kyrpides N."/>
            <person name="Woyke T."/>
        </authorList>
    </citation>
    <scope>NUCLEOTIDE SEQUENCE [LARGE SCALE GENOMIC DNA]</scope>
    <source>
        <strain evidence="1 2">WS4403</strain>
    </source>
</reference>
<organism evidence="1 2">
    <name type="scientific">Winslowiella toletana</name>
    <dbReference type="NCBI Taxonomy" id="92490"/>
    <lineage>
        <taxon>Bacteria</taxon>
        <taxon>Pseudomonadati</taxon>
        <taxon>Pseudomonadota</taxon>
        <taxon>Gammaproteobacteria</taxon>
        <taxon>Enterobacterales</taxon>
        <taxon>Erwiniaceae</taxon>
        <taxon>Winslowiella</taxon>
    </lineage>
</organism>
<accession>A0ABS4PDC8</accession>
<name>A0ABS4PDC8_9GAMM</name>
<sequence>MSDYFGFDLDVVITYIGDIQALQKLWQARGYVEVYEHIHERRYGMIKDSNSTLGSSPYYIGLYHGRVLPDDHDPLLVISFQESPGGKILVIENMITHDDMFGASGTVKHSLSQMRAIRKRLRDKLDEK</sequence>
<dbReference type="EMBL" id="JAGGMQ010000001">
    <property type="protein sequence ID" value="MBP2170096.1"/>
    <property type="molecule type" value="Genomic_DNA"/>
</dbReference>
<dbReference type="Proteomes" id="UP001195624">
    <property type="component" value="Unassembled WGS sequence"/>
</dbReference>
<protein>
    <submittedName>
        <fullName evidence="1">Uncharacterized protein</fullName>
    </submittedName>
</protein>
<reference evidence="2" key="2">
    <citation type="submission" date="2023-07" db="EMBL/GenBank/DDBJ databases">
        <title>Genome mining of underrepresented organisms for secondary metabolites.</title>
        <authorList>
            <person name="D'Agostino P.M."/>
        </authorList>
    </citation>
    <scope>NUCLEOTIDE SEQUENCE [LARGE SCALE GENOMIC DNA]</scope>
    <source>
        <strain evidence="2">WS4403</strain>
    </source>
</reference>
<evidence type="ECO:0000313" key="2">
    <source>
        <dbReference type="Proteomes" id="UP001195624"/>
    </source>
</evidence>
<proteinExistence type="predicted"/>
<keyword evidence="2" id="KW-1185">Reference proteome</keyword>